<dbReference type="Proteomes" id="UP000242610">
    <property type="component" value="Unassembled WGS sequence"/>
</dbReference>
<dbReference type="PANTHER" id="PTHR45973">
    <property type="entry name" value="PROTEIN PHOSPHATASE 1 REGULATORY SUBUNIT SDS22-RELATED"/>
    <property type="match status" value="1"/>
</dbReference>
<evidence type="ECO:0000313" key="7">
    <source>
        <dbReference type="EMBL" id="SCC80101.1"/>
    </source>
</evidence>
<reference evidence="8" key="1">
    <citation type="submission" date="2016-08" db="EMBL/GenBank/DDBJ databases">
        <authorList>
            <person name="Varghese N."/>
            <person name="Submissions Spin"/>
        </authorList>
    </citation>
    <scope>NUCLEOTIDE SEQUENCE [LARGE SCALE GENOMIC DNA]</scope>
    <source>
        <strain evidence="8">R-52791</strain>
    </source>
</reference>
<evidence type="ECO:0000256" key="1">
    <source>
        <dbReference type="ARBA" id="ARBA00004196"/>
    </source>
</evidence>
<evidence type="ECO:0000256" key="5">
    <source>
        <dbReference type="SAM" id="Phobius"/>
    </source>
</evidence>
<comment type="subcellular location">
    <subcellularLocation>
        <location evidence="1">Cell envelope</location>
    </subcellularLocation>
</comment>
<evidence type="ECO:0000256" key="3">
    <source>
        <dbReference type="ARBA" id="ARBA00022737"/>
    </source>
</evidence>
<accession>A0A1C4H5N7</accession>
<name>A0A1C4H5N7_9BIFI</name>
<dbReference type="RefSeq" id="WP_091847850.1">
    <property type="nucleotide sequence ID" value="NZ_FMBL01000002.1"/>
</dbReference>
<dbReference type="InterPro" id="IPR042229">
    <property type="entry name" value="Listeria/Bacterioides_rpt_sf"/>
</dbReference>
<dbReference type="Gene3D" id="3.80.10.10">
    <property type="entry name" value="Ribonuclease Inhibitor"/>
    <property type="match status" value="1"/>
</dbReference>
<protein>
    <submittedName>
        <fullName evidence="7">Listeria/Bacterioides repeat-containing protein</fullName>
    </submittedName>
</protein>
<dbReference type="InterPro" id="IPR050576">
    <property type="entry name" value="Cilia_flagella_integrity"/>
</dbReference>
<dbReference type="InterPro" id="IPR025875">
    <property type="entry name" value="Leu-rich_rpt_4"/>
</dbReference>
<dbReference type="SUPFAM" id="SSF52058">
    <property type="entry name" value="L domain-like"/>
    <property type="match status" value="1"/>
</dbReference>
<keyword evidence="2" id="KW-0433">Leucine-rich repeat</keyword>
<dbReference type="NCBIfam" id="TIGR02543">
    <property type="entry name" value="List_Bact_rpt"/>
    <property type="match status" value="2"/>
</dbReference>
<feature type="chain" id="PRO_5008692868" evidence="6">
    <location>
        <begin position="38"/>
        <end position="851"/>
    </location>
</feature>
<evidence type="ECO:0000313" key="8">
    <source>
        <dbReference type="Proteomes" id="UP000242610"/>
    </source>
</evidence>
<gene>
    <name evidence="7" type="ORF">GA0061077_1017</name>
</gene>
<keyword evidence="3" id="KW-0677">Repeat</keyword>
<dbReference type="PANTHER" id="PTHR45973:SF35">
    <property type="entry name" value="LEUCINE-RICH REPEAT-CONTAINING PROTEIN 43"/>
    <property type="match status" value="1"/>
</dbReference>
<feature type="compositionally biased region" description="Basic and acidic residues" evidence="4">
    <location>
        <begin position="783"/>
        <end position="796"/>
    </location>
</feature>
<dbReference type="Pfam" id="PF12799">
    <property type="entry name" value="LRR_4"/>
    <property type="match status" value="1"/>
</dbReference>
<keyword evidence="6" id="KW-0732">Signal</keyword>
<dbReference type="AlphaFoldDB" id="A0A1C4H5N7"/>
<dbReference type="InterPro" id="IPR013378">
    <property type="entry name" value="InlB-like_B-rpt"/>
</dbReference>
<keyword evidence="5" id="KW-0472">Membrane</keyword>
<dbReference type="OrthoDB" id="9763188at2"/>
<dbReference type="Pfam" id="PF09479">
    <property type="entry name" value="Flg_new"/>
    <property type="match status" value="5"/>
</dbReference>
<sequence>MGLRNGIRLLGGRATAVLVAVALAVTGLLAVPSSAYADEDGAGECIVGTSTIRQCFGRDVAAKVVRALQAQGVGTTLRDTSVLSQAYADMVKALNLPDAPHIKNLEKLTNLEELTLTDASTPSEEFAVLRSLKKLTKLTLAAKQFKNIEYLDQLHNLKDLSIKKFAGEDKFDLLPRYSPGLERLRLETCKIGATVYDAWLADSTKPKSNIAWIAQLHNLTSVSLSDNDIQDPSGLGALTSLKELNLDSNHIIDISSLSSLLTQLDAFSADEQVCQYPDYQVSNPGESYKIYDAVVADGNPKTYAPITGSDPVGGDVNIREGYVEWRSPKADIHGLGFSALVGGSKNFKFEGFVNQVVKVKVIFFDVDGTTEIGSEVIGTPSSVPFPTRSKVGYTPCWQKDGVTGCLPTDYKFDSASEVKLTWVAKKYKATFVTHKSDVSNPPDQVIEYDGKVTAPEDPKSHGYDFKGWSLNENGAGSNYDFANTLVTGDVTLHAQWEKHKFNVDFKDSVGGSTLADRQSVPFQEHASAPTAPTKVGHTFKGWTLDKEGKHPFDIANDPVTDDIVLHAQWDVNKYDVKFETGSPSVAAPPVQSVDYNGTAKRPADPVRPGYVFEGWGRNEDGTDPYPFDDAVTNTITLHAKWKKAKVHFDEQNGTPVFTTEPADNGIPGKPANPVREGFEFVGWSLSKDGSTPFNFDSALPDGTTVYGIWKRIVHPVQFDTQGGSNVSSQSVAHGDLAFKPADPVRKGYRFKGWTSDPEGHDPFDFSARVISARKAYAQWEKVDDPVGENSKNDPARHAFNSKKGPSTFRGALAHTGVGVLAVLVMVVALLAAGVALVLIRKRKDDEPNSSK</sequence>
<evidence type="ECO:0000256" key="6">
    <source>
        <dbReference type="SAM" id="SignalP"/>
    </source>
</evidence>
<dbReference type="PROSITE" id="PS51450">
    <property type="entry name" value="LRR"/>
    <property type="match status" value="2"/>
</dbReference>
<dbReference type="InterPro" id="IPR001611">
    <property type="entry name" value="Leu-rich_rpt"/>
</dbReference>
<evidence type="ECO:0000256" key="2">
    <source>
        <dbReference type="ARBA" id="ARBA00022614"/>
    </source>
</evidence>
<keyword evidence="5" id="KW-0812">Transmembrane</keyword>
<feature type="signal peptide" evidence="6">
    <location>
        <begin position="1"/>
        <end position="37"/>
    </location>
</feature>
<dbReference type="InterPro" id="IPR032675">
    <property type="entry name" value="LRR_dom_sf"/>
</dbReference>
<dbReference type="GO" id="GO:0030313">
    <property type="term" value="C:cell envelope"/>
    <property type="evidence" value="ECO:0007669"/>
    <property type="project" value="UniProtKB-SubCell"/>
</dbReference>
<proteinExistence type="predicted"/>
<organism evidence="7 8">
    <name type="scientific">Bifidobacterium commune</name>
    <dbReference type="NCBI Taxonomy" id="1505727"/>
    <lineage>
        <taxon>Bacteria</taxon>
        <taxon>Bacillati</taxon>
        <taxon>Actinomycetota</taxon>
        <taxon>Actinomycetes</taxon>
        <taxon>Bifidobacteriales</taxon>
        <taxon>Bifidobacteriaceae</taxon>
        <taxon>Bifidobacterium</taxon>
    </lineage>
</organism>
<feature type="transmembrane region" description="Helical" evidence="5">
    <location>
        <begin position="811"/>
        <end position="839"/>
    </location>
</feature>
<dbReference type="Gene3D" id="2.60.40.4270">
    <property type="entry name" value="Listeria-Bacteroides repeat domain"/>
    <property type="match status" value="5"/>
</dbReference>
<dbReference type="STRING" id="1505727.GA0061077_1017"/>
<evidence type="ECO:0000256" key="4">
    <source>
        <dbReference type="SAM" id="MobiDB-lite"/>
    </source>
</evidence>
<keyword evidence="5" id="KW-1133">Transmembrane helix</keyword>
<keyword evidence="8" id="KW-1185">Reference proteome</keyword>
<dbReference type="EMBL" id="FMBL01000002">
    <property type="protein sequence ID" value="SCC80101.1"/>
    <property type="molecule type" value="Genomic_DNA"/>
</dbReference>
<feature type="region of interest" description="Disordered" evidence="4">
    <location>
        <begin position="783"/>
        <end position="804"/>
    </location>
</feature>